<feature type="region of interest" description="Disordered" evidence="1">
    <location>
        <begin position="30"/>
        <end position="63"/>
    </location>
</feature>
<keyword evidence="3" id="KW-1185">Reference proteome</keyword>
<protein>
    <submittedName>
        <fullName evidence="2">Uncharacterized protein</fullName>
    </submittedName>
</protein>
<proteinExistence type="predicted"/>
<sequence length="167" mass="17900">MNSMLFSSFDAVLGEYFGQKMMNSAFNLGKQGSGAAAEEMKRKDRAPPPPPPVNERVPAKKGASPRFAVELDVQLALDNKTLEAIKIKGDWASKEDVIDRGIDGKLTKGNLNSKLPSQGDCASKEDVIDRNIDGKLSKGNSNSKLPSQLVANPKGLKVGMEIDLNGS</sequence>
<dbReference type="EMBL" id="JBBNAE010000002">
    <property type="protein sequence ID" value="KAK9145820.1"/>
    <property type="molecule type" value="Genomic_DNA"/>
</dbReference>
<evidence type="ECO:0000256" key="1">
    <source>
        <dbReference type="SAM" id="MobiDB-lite"/>
    </source>
</evidence>
<name>A0AAP0K5Q3_9MAGN</name>
<organism evidence="2 3">
    <name type="scientific">Stephania japonica</name>
    <dbReference type="NCBI Taxonomy" id="461633"/>
    <lineage>
        <taxon>Eukaryota</taxon>
        <taxon>Viridiplantae</taxon>
        <taxon>Streptophyta</taxon>
        <taxon>Embryophyta</taxon>
        <taxon>Tracheophyta</taxon>
        <taxon>Spermatophyta</taxon>
        <taxon>Magnoliopsida</taxon>
        <taxon>Ranunculales</taxon>
        <taxon>Menispermaceae</taxon>
        <taxon>Menispermoideae</taxon>
        <taxon>Cissampelideae</taxon>
        <taxon>Stephania</taxon>
    </lineage>
</organism>
<evidence type="ECO:0000313" key="2">
    <source>
        <dbReference type="EMBL" id="KAK9145820.1"/>
    </source>
</evidence>
<accession>A0AAP0K5Q3</accession>
<evidence type="ECO:0000313" key="3">
    <source>
        <dbReference type="Proteomes" id="UP001417504"/>
    </source>
</evidence>
<dbReference type="Proteomes" id="UP001417504">
    <property type="component" value="Unassembled WGS sequence"/>
</dbReference>
<reference evidence="2 3" key="1">
    <citation type="submission" date="2024-01" db="EMBL/GenBank/DDBJ databases">
        <title>Genome assemblies of Stephania.</title>
        <authorList>
            <person name="Yang L."/>
        </authorList>
    </citation>
    <scope>NUCLEOTIDE SEQUENCE [LARGE SCALE GENOMIC DNA]</scope>
    <source>
        <strain evidence="2">QJT</strain>
        <tissue evidence="2">Leaf</tissue>
    </source>
</reference>
<dbReference type="AlphaFoldDB" id="A0AAP0K5Q3"/>
<comment type="caution">
    <text evidence="2">The sequence shown here is derived from an EMBL/GenBank/DDBJ whole genome shotgun (WGS) entry which is preliminary data.</text>
</comment>
<gene>
    <name evidence="2" type="ORF">Sjap_005723</name>
</gene>